<dbReference type="PANTHER" id="PTHR43201:SF5">
    <property type="entry name" value="MEDIUM-CHAIN ACYL-COA LIGASE ACSF2, MITOCHONDRIAL"/>
    <property type="match status" value="1"/>
</dbReference>
<reference evidence="4" key="1">
    <citation type="submission" date="2023-02" db="EMBL/GenBank/DDBJ databases">
        <title>Genome of Flavobacteriaceae gen. nov. sp. strain F89.</title>
        <authorList>
            <person name="Wang Y."/>
        </authorList>
    </citation>
    <scope>NUCLEOTIDE SEQUENCE</scope>
    <source>
        <strain evidence="4">F89</strain>
    </source>
</reference>
<proteinExistence type="inferred from homology"/>
<name>A0AAE3JNR0_9FLAO</name>
<evidence type="ECO:0000313" key="5">
    <source>
        <dbReference type="Proteomes" id="UP001200642"/>
    </source>
</evidence>
<dbReference type="GO" id="GO:0006631">
    <property type="term" value="P:fatty acid metabolic process"/>
    <property type="evidence" value="ECO:0007669"/>
    <property type="project" value="TreeGrafter"/>
</dbReference>
<dbReference type="EMBL" id="JAIRBC010000014">
    <property type="protein sequence ID" value="MCG2461280.1"/>
    <property type="molecule type" value="Genomic_DNA"/>
</dbReference>
<dbReference type="SUPFAM" id="SSF56801">
    <property type="entry name" value="Acetyl-CoA synthetase-like"/>
    <property type="match status" value="1"/>
</dbReference>
<dbReference type="InterPro" id="IPR000873">
    <property type="entry name" value="AMP-dep_synth/lig_dom"/>
</dbReference>
<evidence type="ECO:0000256" key="2">
    <source>
        <dbReference type="ARBA" id="ARBA00022598"/>
    </source>
</evidence>
<dbReference type="Gene3D" id="3.30.300.30">
    <property type="match status" value="1"/>
</dbReference>
<evidence type="ECO:0000259" key="3">
    <source>
        <dbReference type="Pfam" id="PF00501"/>
    </source>
</evidence>
<dbReference type="PANTHER" id="PTHR43201">
    <property type="entry name" value="ACYL-COA SYNTHETASE"/>
    <property type="match status" value="1"/>
</dbReference>
<protein>
    <submittedName>
        <fullName evidence="4">AMP-binding protein</fullName>
    </submittedName>
</protein>
<accession>A0AAE3JNR0</accession>
<evidence type="ECO:0000313" key="4">
    <source>
        <dbReference type="EMBL" id="MCG2461280.1"/>
    </source>
</evidence>
<dbReference type="InterPro" id="IPR045851">
    <property type="entry name" value="AMP-bd_C_sf"/>
</dbReference>
<feature type="domain" description="AMP-dependent synthetase/ligase" evidence="3">
    <location>
        <begin position="55"/>
        <end position="213"/>
    </location>
</feature>
<comment type="caution">
    <text evidence="4">The sequence shown here is derived from an EMBL/GenBank/DDBJ whole genome shotgun (WGS) entry which is preliminary data.</text>
</comment>
<dbReference type="Pfam" id="PF00501">
    <property type="entry name" value="AMP-binding"/>
    <property type="match status" value="1"/>
</dbReference>
<organism evidence="4 5">
    <name type="scientific">Cerina litoralis</name>
    <dbReference type="NCBI Taxonomy" id="2874477"/>
    <lineage>
        <taxon>Bacteria</taxon>
        <taxon>Pseudomonadati</taxon>
        <taxon>Bacteroidota</taxon>
        <taxon>Flavobacteriia</taxon>
        <taxon>Flavobacteriales</taxon>
        <taxon>Flavobacteriaceae</taxon>
        <taxon>Cerina</taxon>
    </lineage>
</organism>
<dbReference type="Proteomes" id="UP001200642">
    <property type="component" value="Unassembled WGS sequence"/>
</dbReference>
<dbReference type="RefSeq" id="WP_317902424.1">
    <property type="nucleotide sequence ID" value="NZ_JAIRBC010000014.1"/>
</dbReference>
<dbReference type="AlphaFoldDB" id="A0AAE3JNR0"/>
<dbReference type="Gene3D" id="3.40.50.12780">
    <property type="entry name" value="N-terminal domain of ligase-like"/>
    <property type="match status" value="1"/>
</dbReference>
<keyword evidence="2" id="KW-0436">Ligase</keyword>
<dbReference type="GO" id="GO:0031956">
    <property type="term" value="F:medium-chain fatty acid-CoA ligase activity"/>
    <property type="evidence" value="ECO:0007669"/>
    <property type="project" value="TreeGrafter"/>
</dbReference>
<keyword evidence="5" id="KW-1185">Reference proteome</keyword>
<sequence length="365" mass="39897">MLNIHPRFKFNGHPYSNPKLRQLAYDLIKEGEDYEKSIGNFLADWLDSNTSITVQTSGSTGKPKSISLKKAQMVNSALATGEFFDLKAGERALLCLPTEYIAGKMMLVRAIVLGLELDSVNPTSQPMAGNSKSYDFVAMVPLQLENSLDALHQIKTLIIGGAPMSHTLKAQVQAQAQDGMAAIFETYGMTETITHVAVRLRLPARSLSGGRSATGLGRSFVALPNVQFSTDDRGCLIIDAPNVADGPVVTNDFVKLLSNTEFEWLGRYDNIINSGGVKLVPEQIEAKLMPIIGSRFFLGGIPDDKLGQKLVLLVEGKVDSENLLTKIKSLKTIQKFEVPKEIIQVPKFMETGNGKVMRRETVATL</sequence>
<gene>
    <name evidence="4" type="ORF">K8352_11020</name>
</gene>
<dbReference type="InterPro" id="IPR042099">
    <property type="entry name" value="ANL_N_sf"/>
</dbReference>
<comment type="similarity">
    <text evidence="1">Belongs to the ATP-dependent AMP-binding enzyme family.</text>
</comment>
<evidence type="ECO:0000256" key="1">
    <source>
        <dbReference type="ARBA" id="ARBA00006432"/>
    </source>
</evidence>